<feature type="region of interest" description="Disordered" evidence="1">
    <location>
        <begin position="26"/>
        <end position="93"/>
    </location>
</feature>
<evidence type="ECO:0000313" key="3">
    <source>
        <dbReference type="Proteomes" id="UP000515146"/>
    </source>
</evidence>
<feature type="compositionally biased region" description="Polar residues" evidence="1">
    <location>
        <begin position="270"/>
        <end position="279"/>
    </location>
</feature>
<keyword evidence="2" id="KW-0732">Signal</keyword>
<protein>
    <submittedName>
        <fullName evidence="4">RNA-binding protein FUS-like</fullName>
    </submittedName>
</protein>
<dbReference type="RefSeq" id="XP_027202412.1">
    <property type="nucleotide sequence ID" value="XM_027346611.1"/>
</dbReference>
<proteinExistence type="predicted"/>
<keyword evidence="3" id="KW-1185">Reference proteome</keyword>
<feature type="region of interest" description="Disordered" evidence="1">
    <location>
        <begin position="612"/>
        <end position="642"/>
    </location>
</feature>
<name>A0A6P6YAK7_DERPT</name>
<organism evidence="3 4">
    <name type="scientific">Dermatophagoides pteronyssinus</name>
    <name type="common">European house dust mite</name>
    <dbReference type="NCBI Taxonomy" id="6956"/>
    <lineage>
        <taxon>Eukaryota</taxon>
        <taxon>Metazoa</taxon>
        <taxon>Ecdysozoa</taxon>
        <taxon>Arthropoda</taxon>
        <taxon>Chelicerata</taxon>
        <taxon>Arachnida</taxon>
        <taxon>Acari</taxon>
        <taxon>Acariformes</taxon>
        <taxon>Sarcoptiformes</taxon>
        <taxon>Astigmata</taxon>
        <taxon>Psoroptidia</taxon>
        <taxon>Analgoidea</taxon>
        <taxon>Pyroglyphidae</taxon>
        <taxon>Dermatophagoidinae</taxon>
        <taxon>Dermatophagoides</taxon>
    </lineage>
</organism>
<feature type="compositionally biased region" description="Low complexity" evidence="1">
    <location>
        <begin position="59"/>
        <end position="79"/>
    </location>
</feature>
<evidence type="ECO:0000313" key="4">
    <source>
        <dbReference type="RefSeq" id="XP_027202412.1"/>
    </source>
</evidence>
<reference evidence="4" key="1">
    <citation type="submission" date="2025-08" db="UniProtKB">
        <authorList>
            <consortium name="RefSeq"/>
        </authorList>
    </citation>
    <scope>IDENTIFICATION</scope>
    <source>
        <strain evidence="4">Airmid</strain>
    </source>
</reference>
<dbReference type="KEGG" id="dpte:113796351"/>
<dbReference type="InParanoid" id="A0A6P6YAK7"/>
<feature type="compositionally biased region" description="Low complexity" evidence="1">
    <location>
        <begin position="259"/>
        <end position="269"/>
    </location>
</feature>
<sequence>MIQKISVVVIFLLIINNVNGNGRIEQQNIGIPDSPSSDAEQSSSSSQYITQQNIGIPDSGSNQQQSLPSSSSSSSLGSGFVPQQNIGIPDIPAMNAGGGSFSSSYGSSSQQRPSGYFPQLNIMPASRTGSSSVMVMTGGGPSVPLAVNSHHTIQYVDMPSTMTRNYQQSSGARMNTNQLRPGYSNDGSNYITQQNIGIPGPSNYGGGGSSNRQVITLPVHSRHTIEYVDVPSTGNIQPINIEVPATRLGANFNFRSSSSLKVSQSHQSSPGSYQQTSSMDEPIRLSHTVHRPIIQELRETIQPYRKVVQEIQPVQQEIHQIIAVARKPSGTGSMTGSSKSNSGSYYRPGSGSMMIPQMMMINSGMYGGDGPSMVNPIMMYSSSSGSSGYGTMMAPNNQFIVVASLVACATAGGYGGGSSGGSKGGSGGGYGGGMGGGLGLGGGMGFGGGFGGGLGGGGGGGGGQTVQAAVVSNHRVEFRDVPSTGGAAPTTIEVGAMSVPVNLLFKSASSSLNIQQAHEGAGGSVQESQSEDEPHILKHSVTKPIIQEVHEVITPQRKITQEIQPVQEEILTIVSKGSGGAGAGGFGGASGGGFGGFGGGLGASLGGGSKGGYGGSSGGGGSSYGGGAKSMGAKSGGSKGGY</sequence>
<evidence type="ECO:0000256" key="1">
    <source>
        <dbReference type="SAM" id="MobiDB-lite"/>
    </source>
</evidence>
<accession>A0A6P6YAK7</accession>
<feature type="region of interest" description="Disordered" evidence="1">
    <location>
        <begin position="259"/>
        <end position="280"/>
    </location>
</feature>
<feature type="signal peptide" evidence="2">
    <location>
        <begin position="1"/>
        <end position="20"/>
    </location>
</feature>
<dbReference type="AlphaFoldDB" id="A0A6P6YAK7"/>
<evidence type="ECO:0000256" key="2">
    <source>
        <dbReference type="SAM" id="SignalP"/>
    </source>
</evidence>
<feature type="chain" id="PRO_5028160840" evidence="2">
    <location>
        <begin position="21"/>
        <end position="642"/>
    </location>
</feature>
<gene>
    <name evidence="4" type="primary">LOC113796351</name>
</gene>
<feature type="compositionally biased region" description="Low complexity" evidence="1">
    <location>
        <begin position="32"/>
        <end position="47"/>
    </location>
</feature>
<dbReference type="Proteomes" id="UP000515146">
    <property type="component" value="Unplaced"/>
</dbReference>